<dbReference type="EMBL" id="CP022196">
    <property type="protein sequence ID" value="ATG49501.1"/>
    <property type="molecule type" value="Genomic_DNA"/>
</dbReference>
<dbReference type="InterPro" id="IPR050251">
    <property type="entry name" value="HpcH-HpaI_aldolase"/>
</dbReference>
<evidence type="ECO:0000256" key="3">
    <source>
        <dbReference type="ARBA" id="ARBA00023239"/>
    </source>
</evidence>
<dbReference type="InterPro" id="IPR015813">
    <property type="entry name" value="Pyrv/PenolPyrv_kinase-like_dom"/>
</dbReference>
<keyword evidence="6" id="KW-1185">Reference proteome</keyword>
<dbReference type="GO" id="GO:0016832">
    <property type="term" value="F:aldehyde-lyase activity"/>
    <property type="evidence" value="ECO:0007669"/>
    <property type="project" value="TreeGrafter"/>
</dbReference>
<feature type="domain" description="HpcH/HpaI aldolase/citrate lyase" evidence="4">
    <location>
        <begin position="19"/>
        <end position="243"/>
    </location>
</feature>
<evidence type="ECO:0000259" key="4">
    <source>
        <dbReference type="Pfam" id="PF03328"/>
    </source>
</evidence>
<dbReference type="Proteomes" id="UP000217935">
    <property type="component" value="Chromosome"/>
</dbReference>
<protein>
    <submittedName>
        <fullName evidence="5">4-hydroxy-2-oxo-heptane-1,7-dioate aldolase</fullName>
    </submittedName>
</protein>
<dbReference type="Pfam" id="PF03328">
    <property type="entry name" value="HpcH_HpaI"/>
    <property type="match status" value="1"/>
</dbReference>
<name>A0A291GH43_9RHOB</name>
<dbReference type="SUPFAM" id="SSF51621">
    <property type="entry name" value="Phosphoenolpyruvate/pyruvate domain"/>
    <property type="match status" value="1"/>
</dbReference>
<dbReference type="RefSeq" id="WP_096806984.1">
    <property type="nucleotide sequence ID" value="NZ_CP022196.1"/>
</dbReference>
<accession>A0A291GH43</accession>
<keyword evidence="3" id="KW-0456">Lyase</keyword>
<evidence type="ECO:0000256" key="2">
    <source>
        <dbReference type="ARBA" id="ARBA00022723"/>
    </source>
</evidence>
<keyword evidence="2" id="KW-0479">Metal-binding</keyword>
<sequence>MELPVNRFKQALKEGRQQWGVWQTFGGPDMTELLAAAGYDWVLIDGEHGAFDVPEVRPCLQVVAGYPACSAVVRVCELNTALIKRHLDQGAQTLMVPMINSAEEARAAVSAMRFAPEGVRGYNSATRAGRYGAIAEYGAKAKDELCLIVQIETRAALEALEEIATVEGVDAVFIGPADLAADLGYPGNLAAPEVQAAVEGAIARLKALGVPSGIVTVDETLLERSIATGTRFTALGIDAVMMMQASHGLLSRFRDV</sequence>
<dbReference type="OrthoDB" id="9802624at2"/>
<organism evidence="5 6">
    <name type="scientific">Celeribacter ethanolicus</name>
    <dbReference type="NCBI Taxonomy" id="1758178"/>
    <lineage>
        <taxon>Bacteria</taxon>
        <taxon>Pseudomonadati</taxon>
        <taxon>Pseudomonadota</taxon>
        <taxon>Alphaproteobacteria</taxon>
        <taxon>Rhodobacterales</taxon>
        <taxon>Roseobacteraceae</taxon>
        <taxon>Celeribacter</taxon>
    </lineage>
</organism>
<comment type="similarity">
    <text evidence="1">Belongs to the HpcH/HpaI aldolase family.</text>
</comment>
<dbReference type="InterPro" id="IPR040442">
    <property type="entry name" value="Pyrv_kinase-like_dom_sf"/>
</dbReference>
<dbReference type="GO" id="GO:0005737">
    <property type="term" value="C:cytoplasm"/>
    <property type="evidence" value="ECO:0007669"/>
    <property type="project" value="TreeGrafter"/>
</dbReference>
<evidence type="ECO:0000313" key="5">
    <source>
        <dbReference type="EMBL" id="ATG49501.1"/>
    </source>
</evidence>
<reference evidence="5 6" key="1">
    <citation type="submission" date="2017-06" db="EMBL/GenBank/DDBJ databases">
        <title>Celeribacter sp. TSPH2 complete genome sequence.</title>
        <authorList>
            <person name="Woo J.-H."/>
            <person name="Kim H.-S."/>
        </authorList>
    </citation>
    <scope>NUCLEOTIDE SEQUENCE [LARGE SCALE GENOMIC DNA]</scope>
    <source>
        <strain evidence="5 6">TSPH2</strain>
    </source>
</reference>
<dbReference type="PANTHER" id="PTHR30502">
    <property type="entry name" value="2-KETO-3-DEOXY-L-RHAMNONATE ALDOLASE"/>
    <property type="match status" value="1"/>
</dbReference>
<dbReference type="STRING" id="1758178.GCA_001550095_00978"/>
<dbReference type="InterPro" id="IPR005000">
    <property type="entry name" value="Aldolase/citrate-lyase_domain"/>
</dbReference>
<dbReference type="KEGG" id="ceh:CEW89_19110"/>
<evidence type="ECO:0000313" key="6">
    <source>
        <dbReference type="Proteomes" id="UP000217935"/>
    </source>
</evidence>
<dbReference type="PANTHER" id="PTHR30502:SF0">
    <property type="entry name" value="PHOSPHOENOLPYRUVATE CARBOXYLASE FAMILY PROTEIN"/>
    <property type="match status" value="1"/>
</dbReference>
<dbReference type="AlphaFoldDB" id="A0A291GH43"/>
<gene>
    <name evidence="5" type="ORF">CEW89_19110</name>
</gene>
<dbReference type="Gene3D" id="3.20.20.60">
    <property type="entry name" value="Phosphoenolpyruvate-binding domains"/>
    <property type="match status" value="1"/>
</dbReference>
<proteinExistence type="inferred from homology"/>
<evidence type="ECO:0000256" key="1">
    <source>
        <dbReference type="ARBA" id="ARBA00005568"/>
    </source>
</evidence>
<dbReference type="GO" id="GO:0046872">
    <property type="term" value="F:metal ion binding"/>
    <property type="evidence" value="ECO:0007669"/>
    <property type="project" value="UniProtKB-KW"/>
</dbReference>